<keyword evidence="2" id="KW-0819">tRNA processing</keyword>
<evidence type="ECO:0000256" key="2">
    <source>
        <dbReference type="ARBA" id="ARBA00022694"/>
    </source>
</evidence>
<evidence type="ECO:0000313" key="4">
    <source>
        <dbReference type="EMBL" id="KAF5941218.1"/>
    </source>
</evidence>
<evidence type="ECO:0000259" key="3">
    <source>
        <dbReference type="Pfam" id="PF12928"/>
    </source>
</evidence>
<dbReference type="Proteomes" id="UP000593564">
    <property type="component" value="Unassembled WGS sequence"/>
</dbReference>
<evidence type="ECO:0000313" key="5">
    <source>
        <dbReference type="Proteomes" id="UP000593564"/>
    </source>
</evidence>
<comment type="similarity">
    <text evidence="1">Belongs to the SEN54 family.</text>
</comment>
<dbReference type="EMBL" id="JACBKZ010000010">
    <property type="protein sequence ID" value="KAF5941218.1"/>
    <property type="molecule type" value="Genomic_DNA"/>
</dbReference>
<organism evidence="4 5">
    <name type="scientific">Camellia sinensis</name>
    <name type="common">Tea plant</name>
    <name type="synonym">Thea sinensis</name>
    <dbReference type="NCBI Taxonomy" id="4442"/>
    <lineage>
        <taxon>Eukaryota</taxon>
        <taxon>Viridiplantae</taxon>
        <taxon>Streptophyta</taxon>
        <taxon>Embryophyta</taxon>
        <taxon>Tracheophyta</taxon>
        <taxon>Spermatophyta</taxon>
        <taxon>Magnoliopsida</taxon>
        <taxon>eudicotyledons</taxon>
        <taxon>Gunneridae</taxon>
        <taxon>Pentapetalae</taxon>
        <taxon>asterids</taxon>
        <taxon>Ericales</taxon>
        <taxon>Theaceae</taxon>
        <taxon>Camellia</taxon>
    </lineage>
</organism>
<dbReference type="AlphaFoldDB" id="A0A7J7GPA4"/>
<dbReference type="Pfam" id="PF12928">
    <property type="entry name" value="tRNA_int_end_N2"/>
    <property type="match status" value="1"/>
</dbReference>
<reference evidence="4 5" key="2">
    <citation type="submission" date="2020-07" db="EMBL/GenBank/DDBJ databases">
        <title>Genome assembly of wild tea tree DASZ reveals pedigree and selection history of tea varieties.</title>
        <authorList>
            <person name="Zhang W."/>
        </authorList>
    </citation>
    <scope>NUCLEOTIDE SEQUENCE [LARGE SCALE GENOMIC DNA]</scope>
    <source>
        <strain evidence="5">cv. G240</strain>
        <tissue evidence="4">Leaf</tissue>
    </source>
</reference>
<name>A0A7J7GPA4_CAMSI</name>
<proteinExistence type="inferred from homology"/>
<dbReference type="PANTHER" id="PTHR21027:SF1">
    <property type="entry name" value="TRNA-SPLICING ENDONUCLEASE SUBUNIT SEN54"/>
    <property type="match status" value="1"/>
</dbReference>
<protein>
    <recommendedName>
        <fullName evidence="3">tRNA-splicing endonuclease subunit Sen54 N-terminal domain-containing protein</fullName>
    </recommendedName>
</protein>
<dbReference type="InterPro" id="IPR024337">
    <property type="entry name" value="tRNA_splic_suSen54"/>
</dbReference>
<reference evidence="5" key="1">
    <citation type="journal article" date="2020" name="Nat. Commun.">
        <title>Genome assembly of wild tea tree DASZ reveals pedigree and selection history of tea varieties.</title>
        <authorList>
            <person name="Zhang W."/>
            <person name="Zhang Y."/>
            <person name="Qiu H."/>
            <person name="Guo Y."/>
            <person name="Wan H."/>
            <person name="Zhang X."/>
            <person name="Scossa F."/>
            <person name="Alseekh S."/>
            <person name="Zhang Q."/>
            <person name="Wang P."/>
            <person name="Xu L."/>
            <person name="Schmidt M.H."/>
            <person name="Jia X."/>
            <person name="Li D."/>
            <person name="Zhu A."/>
            <person name="Guo F."/>
            <person name="Chen W."/>
            <person name="Ni D."/>
            <person name="Usadel B."/>
            <person name="Fernie A.R."/>
            <person name="Wen W."/>
        </authorList>
    </citation>
    <scope>NUCLEOTIDE SEQUENCE [LARGE SCALE GENOMIC DNA]</scope>
    <source>
        <strain evidence="5">cv. G240</strain>
    </source>
</reference>
<dbReference type="GO" id="GO:0000379">
    <property type="term" value="P:tRNA-type intron splice site recognition and cleavage"/>
    <property type="evidence" value="ECO:0007669"/>
    <property type="project" value="TreeGrafter"/>
</dbReference>
<dbReference type="PANTHER" id="PTHR21027">
    <property type="entry name" value="TRNA-SPLICING ENDONUCLEASE SUBUNIT SEN54"/>
    <property type="match status" value="1"/>
</dbReference>
<comment type="caution">
    <text evidence="4">The sequence shown here is derived from an EMBL/GenBank/DDBJ whole genome shotgun (WGS) entry which is preliminary data.</text>
</comment>
<accession>A0A7J7GPA4</accession>
<dbReference type="InterPro" id="IPR024336">
    <property type="entry name" value="tRNA_splic_suSen54_N"/>
</dbReference>
<dbReference type="Gene3D" id="3.40.1350.150">
    <property type="match status" value="1"/>
</dbReference>
<keyword evidence="5" id="KW-1185">Reference proteome</keyword>
<evidence type="ECO:0000256" key="1">
    <source>
        <dbReference type="ARBA" id="ARBA00005736"/>
    </source>
</evidence>
<gene>
    <name evidence="4" type="ORF">HYC85_022385</name>
</gene>
<dbReference type="GO" id="GO:0000214">
    <property type="term" value="C:tRNA-intron endonuclease complex"/>
    <property type="evidence" value="ECO:0007669"/>
    <property type="project" value="TreeGrafter"/>
</dbReference>
<feature type="domain" description="tRNA-splicing endonuclease subunit Sen54 N-terminal" evidence="3">
    <location>
        <begin position="165"/>
        <end position="225"/>
    </location>
</feature>
<sequence length="392" mass="44522">MKRGCKDALEKQFQNFQKTGFTLERRLLRSSGHADKGFCSSVDLPARVYCKTVKNAGCAKITLDWAFDTRSSVRHNVPLERQLFRSSGLQNSAKCWEHEFHARVPVTSLERYGILIFHLLLISYLTNISGMEVEEWASSSGGTSDSEACVLDTNDEEHYFTSGDIPKLQFRKNISRAHWDDEMGMAEVVGKKGSMWTTIGIVRSSKIYCSVEETLFLAERGELSLLDADDRSVTLKDIYKKVAEGKSGCCWESFEVYRHLRSLGYIVGRHGIPWTVKSIKNKPPSVEGTLEIKVIIDQKFEDLNLVNELFNNIRIDEVRPVFDVYPPNSKFRKSSPGNPSFVLCMTSGHPPSKPEIEDLERQCNGIPLKFCHVEYGRVSFFSFNRVELPVLP</sequence>